<protein>
    <recommendedName>
        <fullName evidence="4">Glycosyltransferase RgtA/B/C/D-like domain-containing protein</fullName>
    </recommendedName>
</protein>
<feature type="transmembrane region" description="Helical" evidence="1">
    <location>
        <begin position="25"/>
        <end position="47"/>
    </location>
</feature>
<keyword evidence="1" id="KW-1133">Transmembrane helix</keyword>
<feature type="transmembrane region" description="Helical" evidence="1">
    <location>
        <begin position="227"/>
        <end position="247"/>
    </location>
</feature>
<dbReference type="Proteomes" id="UP001529369">
    <property type="component" value="Unassembled WGS sequence"/>
</dbReference>
<feature type="transmembrane region" description="Helical" evidence="1">
    <location>
        <begin position="357"/>
        <end position="375"/>
    </location>
</feature>
<comment type="caution">
    <text evidence="2">The sequence shown here is derived from an EMBL/GenBank/DDBJ whole genome shotgun (WGS) entry which is preliminary data.</text>
</comment>
<feature type="transmembrane region" description="Helical" evidence="1">
    <location>
        <begin position="267"/>
        <end position="292"/>
    </location>
</feature>
<dbReference type="RefSeq" id="WP_290316737.1">
    <property type="nucleotide sequence ID" value="NZ_JAUFPN010000125.1"/>
</dbReference>
<feature type="transmembrane region" description="Helical" evidence="1">
    <location>
        <begin position="323"/>
        <end position="345"/>
    </location>
</feature>
<feature type="transmembrane region" description="Helical" evidence="1">
    <location>
        <begin position="299"/>
        <end position="317"/>
    </location>
</feature>
<keyword evidence="3" id="KW-1185">Reference proteome</keyword>
<evidence type="ECO:0000256" key="1">
    <source>
        <dbReference type="SAM" id="Phobius"/>
    </source>
</evidence>
<evidence type="ECO:0000313" key="3">
    <source>
        <dbReference type="Proteomes" id="UP001529369"/>
    </source>
</evidence>
<feature type="transmembrane region" description="Helical" evidence="1">
    <location>
        <begin position="124"/>
        <end position="144"/>
    </location>
</feature>
<feature type="transmembrane region" description="Helical" evidence="1">
    <location>
        <begin position="98"/>
        <end position="117"/>
    </location>
</feature>
<feature type="transmembrane region" description="Helical" evidence="1">
    <location>
        <begin position="198"/>
        <end position="215"/>
    </location>
</feature>
<keyword evidence="1" id="KW-0472">Membrane</keyword>
<evidence type="ECO:0008006" key="4">
    <source>
        <dbReference type="Google" id="ProtNLM"/>
    </source>
</evidence>
<gene>
    <name evidence="2" type="ORF">QWZ14_11180</name>
</gene>
<keyword evidence="1" id="KW-0812">Transmembrane</keyword>
<accession>A0ABT8A586</accession>
<sequence>MTPPDHIPSVVVPLPQRRAAPPAAWPFRLLALLPVLAFLLTVVAPPLNHDVAAVLNFAARWIAGERLYAELIDVNPPLIFVLNLLPAAIGAFTPLDEVQGLLVCLLGLCALSARLALRLARPAAGAPLEAAALAAVLPLLMLAAGYDFGQREHLMAVAAIPYVLLAARRMEGVATGRGLTLGTALLAGLGFALKPHFLAVPGLVEALVLLHRGFGRAGLRRTLRDPVPWTMAGVWLAYLLSIPVLFPDYLGHVLPLVWDFYLDLGGFAWWQVILTERLGTALMLLLPLAVVAARGGFGALPRVLAVAAFGATVSAVVQHKGWSYHVVPVRMLAGLLAVVLAARWLEATLPGSRARRVAPGFAVVAAFGIGLHNFAGAEAPWREITWSWSRAGEVSDLLKREAYGERLLVLSPDIFPVYPALNYARAQSTLRTMNLWLLQGVYGTCPENGARYRETWEMSRTEFFVYRTVAEDFSRAPPAAILIARNPGIPWCGKEFDVLEYFSRHPLFAETLRRYRPAAEIEGYRLLRRED</sequence>
<proteinExistence type="predicted"/>
<name>A0ABT8A586_9PROT</name>
<dbReference type="EMBL" id="JAUFPN010000125">
    <property type="protein sequence ID" value="MDN3564924.1"/>
    <property type="molecule type" value="Genomic_DNA"/>
</dbReference>
<evidence type="ECO:0000313" key="2">
    <source>
        <dbReference type="EMBL" id="MDN3564924.1"/>
    </source>
</evidence>
<organism evidence="2 3">
    <name type="scientific">Paeniroseomonas aquatica</name>
    <dbReference type="NCBI Taxonomy" id="373043"/>
    <lineage>
        <taxon>Bacteria</taxon>
        <taxon>Pseudomonadati</taxon>
        <taxon>Pseudomonadota</taxon>
        <taxon>Alphaproteobacteria</taxon>
        <taxon>Acetobacterales</taxon>
        <taxon>Acetobacteraceae</taxon>
        <taxon>Paeniroseomonas</taxon>
    </lineage>
</organism>
<reference evidence="3" key="1">
    <citation type="journal article" date="2019" name="Int. J. Syst. Evol. Microbiol.">
        <title>The Global Catalogue of Microorganisms (GCM) 10K type strain sequencing project: providing services to taxonomists for standard genome sequencing and annotation.</title>
        <authorList>
            <consortium name="The Broad Institute Genomics Platform"/>
            <consortium name="The Broad Institute Genome Sequencing Center for Infectious Disease"/>
            <person name="Wu L."/>
            <person name="Ma J."/>
        </authorList>
    </citation>
    <scope>NUCLEOTIDE SEQUENCE [LARGE SCALE GENOMIC DNA]</scope>
    <source>
        <strain evidence="3">CECT 7131</strain>
    </source>
</reference>